<evidence type="ECO:0000256" key="1">
    <source>
        <dbReference type="SAM" id="MobiDB-lite"/>
    </source>
</evidence>
<proteinExistence type="predicted"/>
<evidence type="ECO:0000313" key="2">
    <source>
        <dbReference type="EMBL" id="MBB5157972.1"/>
    </source>
</evidence>
<dbReference type="RefSeq" id="WP_281399632.1">
    <property type="nucleotide sequence ID" value="NZ_JACHIW010000002.1"/>
</dbReference>
<reference evidence="2 3" key="1">
    <citation type="submission" date="2020-08" db="EMBL/GenBank/DDBJ databases">
        <title>Sequencing the genomes of 1000 actinobacteria strains.</title>
        <authorList>
            <person name="Klenk H.-P."/>
        </authorList>
    </citation>
    <scope>NUCLEOTIDE SEQUENCE [LARGE SCALE GENOMIC DNA]</scope>
    <source>
        <strain evidence="2 3">DSM 45584</strain>
    </source>
</reference>
<sequence>MPVYRRTGETGSANVAEKSLQPVPHQFRRAAAGKRAFAAM</sequence>
<dbReference type="AlphaFoldDB" id="A0A840Q633"/>
<gene>
    <name evidence="2" type="ORF">BJ970_005571</name>
</gene>
<protein>
    <submittedName>
        <fullName evidence="2">Uncharacterized protein</fullName>
    </submittedName>
</protein>
<comment type="caution">
    <text evidence="2">The sequence shown here is derived from an EMBL/GenBank/DDBJ whole genome shotgun (WGS) entry which is preliminary data.</text>
</comment>
<evidence type="ECO:0000313" key="3">
    <source>
        <dbReference type="Proteomes" id="UP000584374"/>
    </source>
</evidence>
<dbReference type="Proteomes" id="UP000584374">
    <property type="component" value="Unassembled WGS sequence"/>
</dbReference>
<accession>A0A840Q633</accession>
<feature type="region of interest" description="Disordered" evidence="1">
    <location>
        <begin position="1"/>
        <end position="25"/>
    </location>
</feature>
<organism evidence="2 3">
    <name type="scientific">Saccharopolyspora phatthalungensis</name>
    <dbReference type="NCBI Taxonomy" id="664693"/>
    <lineage>
        <taxon>Bacteria</taxon>
        <taxon>Bacillati</taxon>
        <taxon>Actinomycetota</taxon>
        <taxon>Actinomycetes</taxon>
        <taxon>Pseudonocardiales</taxon>
        <taxon>Pseudonocardiaceae</taxon>
        <taxon>Saccharopolyspora</taxon>
    </lineage>
</organism>
<keyword evidence="3" id="KW-1185">Reference proteome</keyword>
<dbReference type="EMBL" id="JACHIW010000002">
    <property type="protein sequence ID" value="MBB5157972.1"/>
    <property type="molecule type" value="Genomic_DNA"/>
</dbReference>
<name>A0A840Q633_9PSEU</name>